<protein>
    <recommendedName>
        <fullName evidence="4">G protein-coupled receptor</fullName>
    </recommendedName>
</protein>
<name>A0AAV5SP51_9BILA</name>
<dbReference type="AlphaFoldDB" id="A0AAV5SP51"/>
<feature type="non-terminal residue" evidence="2">
    <location>
        <position position="99"/>
    </location>
</feature>
<evidence type="ECO:0000313" key="2">
    <source>
        <dbReference type="EMBL" id="GMS81924.1"/>
    </source>
</evidence>
<keyword evidence="1" id="KW-0812">Transmembrane</keyword>
<keyword evidence="1" id="KW-0472">Membrane</keyword>
<proteinExistence type="predicted"/>
<feature type="transmembrane region" description="Helical" evidence="1">
    <location>
        <begin position="20"/>
        <end position="39"/>
    </location>
</feature>
<dbReference type="PANTHER" id="PTHR45830">
    <property type="entry name" value="SERPENTINE RECEPTOR, CLASS I"/>
    <property type="match status" value="1"/>
</dbReference>
<feature type="non-terminal residue" evidence="2">
    <location>
        <position position="1"/>
    </location>
</feature>
<keyword evidence="3" id="KW-1185">Reference proteome</keyword>
<evidence type="ECO:0008006" key="4">
    <source>
        <dbReference type="Google" id="ProtNLM"/>
    </source>
</evidence>
<gene>
    <name evidence="2" type="ORF">PENTCL1PPCAC_4099</name>
</gene>
<dbReference type="PANTHER" id="PTHR45830:SF15">
    <property type="entry name" value="SERPENTINE RECEPTOR, CLASS I"/>
    <property type="match status" value="1"/>
</dbReference>
<organism evidence="2 3">
    <name type="scientific">Pristionchus entomophagus</name>
    <dbReference type="NCBI Taxonomy" id="358040"/>
    <lineage>
        <taxon>Eukaryota</taxon>
        <taxon>Metazoa</taxon>
        <taxon>Ecdysozoa</taxon>
        <taxon>Nematoda</taxon>
        <taxon>Chromadorea</taxon>
        <taxon>Rhabditida</taxon>
        <taxon>Rhabditina</taxon>
        <taxon>Diplogasteromorpha</taxon>
        <taxon>Diplogasteroidea</taxon>
        <taxon>Neodiplogasteridae</taxon>
        <taxon>Pristionchus</taxon>
    </lineage>
</organism>
<reference evidence="2" key="1">
    <citation type="submission" date="2023-10" db="EMBL/GenBank/DDBJ databases">
        <title>Genome assembly of Pristionchus species.</title>
        <authorList>
            <person name="Yoshida K."/>
            <person name="Sommer R.J."/>
        </authorList>
    </citation>
    <scope>NUCLEOTIDE SEQUENCE</scope>
    <source>
        <strain evidence="2">RS0144</strain>
    </source>
</reference>
<keyword evidence="1" id="KW-1133">Transmembrane helix</keyword>
<evidence type="ECO:0000313" key="3">
    <source>
        <dbReference type="Proteomes" id="UP001432027"/>
    </source>
</evidence>
<dbReference type="Proteomes" id="UP001432027">
    <property type="component" value="Unassembled WGS sequence"/>
</dbReference>
<sequence>KKVQLPFNFHLERDVSLDFISLVFFEWTLCWLVRVYPLMPYPAFYCDGFFCGIGRSQQAISTLLALCVALPNLPFCYLLLSMHQKLLINSRSRARLSQR</sequence>
<accession>A0AAV5SP51</accession>
<feature type="transmembrane region" description="Helical" evidence="1">
    <location>
        <begin position="59"/>
        <end position="80"/>
    </location>
</feature>
<dbReference type="EMBL" id="BTSX01000001">
    <property type="protein sequence ID" value="GMS81924.1"/>
    <property type="molecule type" value="Genomic_DNA"/>
</dbReference>
<comment type="caution">
    <text evidence="2">The sequence shown here is derived from an EMBL/GenBank/DDBJ whole genome shotgun (WGS) entry which is preliminary data.</text>
</comment>
<evidence type="ECO:0000256" key="1">
    <source>
        <dbReference type="SAM" id="Phobius"/>
    </source>
</evidence>